<gene>
    <name evidence="2" type="ORF">PIB30_027787</name>
</gene>
<dbReference type="SUPFAM" id="SSF54001">
    <property type="entry name" value="Cysteine proteinases"/>
    <property type="match status" value="1"/>
</dbReference>
<dbReference type="InterPro" id="IPR038765">
    <property type="entry name" value="Papain-like_cys_pep_sf"/>
</dbReference>
<name>A0ABU6RB09_9FABA</name>
<sequence length="507" mass="56448">MEEKVASPPESSAGKRARTVTDVELVDAMNTLNTTMLGLSQNLVRVAEVHEQGNNNAGTVAEEIKKAVIFFGVMFALAGKKPATGSQKTGLEANVSGDSVEMIVLDDPKDDYVPMKAPSAPTSTHSSVNPETEQILNKLREGWDDETVLLGSMIRQEHGLSGGQNSLGSHGFVGGSSSGSGYNGFIPPQIQSKYSGLNTVAASRSLLGTPSASKKLRIVEPSPEEAKRSRRMRKAPRQPRRGGGPSNIPMVFPPYIHSEFKITRAMGYTLEEAQAAAYIFGRSMNGGEVLFRRGDRKLQREDFRCLKPGNEPSDYILDLMAYKTSWTQAQMTERTTWSLPSLFSELILDPDFDVEYVIDYFQEDYLPRLTQLKYIYVQMKDILPSREKHHYLMAVDIPNGNIWLFDPNPDMPFVMGRKHAAQKVARALDVVLKTKFADMDFLGRIPPLSEWNPDFVLGMEHLFTLTPEGQSKIDARADKIRMDTAISLCSKAFNDFMDQFLQESMVD</sequence>
<dbReference type="EMBL" id="JASCZI010030316">
    <property type="protein sequence ID" value="MED6121178.1"/>
    <property type="molecule type" value="Genomic_DNA"/>
</dbReference>
<dbReference type="Proteomes" id="UP001341840">
    <property type="component" value="Unassembled WGS sequence"/>
</dbReference>
<evidence type="ECO:0000256" key="1">
    <source>
        <dbReference type="SAM" id="MobiDB-lite"/>
    </source>
</evidence>
<feature type="region of interest" description="Disordered" evidence="1">
    <location>
        <begin position="216"/>
        <end position="248"/>
    </location>
</feature>
<comment type="caution">
    <text evidence="2">The sequence shown here is derived from an EMBL/GenBank/DDBJ whole genome shotgun (WGS) entry which is preliminary data.</text>
</comment>
<proteinExistence type="predicted"/>
<organism evidence="2 3">
    <name type="scientific">Stylosanthes scabra</name>
    <dbReference type="NCBI Taxonomy" id="79078"/>
    <lineage>
        <taxon>Eukaryota</taxon>
        <taxon>Viridiplantae</taxon>
        <taxon>Streptophyta</taxon>
        <taxon>Embryophyta</taxon>
        <taxon>Tracheophyta</taxon>
        <taxon>Spermatophyta</taxon>
        <taxon>Magnoliopsida</taxon>
        <taxon>eudicotyledons</taxon>
        <taxon>Gunneridae</taxon>
        <taxon>Pentapetalae</taxon>
        <taxon>rosids</taxon>
        <taxon>fabids</taxon>
        <taxon>Fabales</taxon>
        <taxon>Fabaceae</taxon>
        <taxon>Papilionoideae</taxon>
        <taxon>50 kb inversion clade</taxon>
        <taxon>dalbergioids sensu lato</taxon>
        <taxon>Dalbergieae</taxon>
        <taxon>Pterocarpus clade</taxon>
        <taxon>Stylosanthes</taxon>
    </lineage>
</organism>
<accession>A0ABU6RB09</accession>
<evidence type="ECO:0000313" key="3">
    <source>
        <dbReference type="Proteomes" id="UP001341840"/>
    </source>
</evidence>
<evidence type="ECO:0000313" key="2">
    <source>
        <dbReference type="EMBL" id="MED6121178.1"/>
    </source>
</evidence>
<reference evidence="2 3" key="1">
    <citation type="journal article" date="2023" name="Plants (Basel)">
        <title>Bridging the Gap: Combining Genomics and Transcriptomics Approaches to Understand Stylosanthes scabra, an Orphan Legume from the Brazilian Caatinga.</title>
        <authorList>
            <person name="Ferreira-Neto J.R.C."/>
            <person name="da Silva M.D."/>
            <person name="Binneck E."/>
            <person name="de Melo N.F."/>
            <person name="da Silva R.H."/>
            <person name="de Melo A.L.T.M."/>
            <person name="Pandolfi V."/>
            <person name="Bustamante F.O."/>
            <person name="Brasileiro-Vidal A.C."/>
            <person name="Benko-Iseppon A.M."/>
        </authorList>
    </citation>
    <scope>NUCLEOTIDE SEQUENCE [LARGE SCALE GENOMIC DNA]</scope>
    <source>
        <tissue evidence="2">Leaves</tissue>
    </source>
</reference>
<keyword evidence="3" id="KW-1185">Reference proteome</keyword>
<evidence type="ECO:0008006" key="4">
    <source>
        <dbReference type="Google" id="ProtNLM"/>
    </source>
</evidence>
<protein>
    <recommendedName>
        <fullName evidence="4">Ubiquitin-like protease family profile domain-containing protein</fullName>
    </recommendedName>
</protein>
<feature type="compositionally biased region" description="Basic residues" evidence="1">
    <location>
        <begin position="228"/>
        <end position="240"/>
    </location>
</feature>
<dbReference type="Gene3D" id="3.40.395.10">
    <property type="entry name" value="Adenoviral Proteinase, Chain A"/>
    <property type="match status" value="1"/>
</dbReference>